<dbReference type="RefSeq" id="WP_062075321.1">
    <property type="nucleotide sequence ID" value="NZ_BBRC01000007.1"/>
</dbReference>
<name>A0A7Y9ZAM9_9MICO</name>
<dbReference type="Pfam" id="PF00702">
    <property type="entry name" value="Hydrolase"/>
    <property type="match status" value="1"/>
</dbReference>
<dbReference type="InterPro" id="IPR023214">
    <property type="entry name" value="HAD_sf"/>
</dbReference>
<dbReference type="EMBL" id="JACBZO010000001">
    <property type="protein sequence ID" value="NYI41073.1"/>
    <property type="molecule type" value="Genomic_DNA"/>
</dbReference>
<keyword evidence="2" id="KW-1185">Reference proteome</keyword>
<proteinExistence type="predicted"/>
<protein>
    <submittedName>
        <fullName evidence="1">FMN phosphatase YigB (HAD superfamily)</fullName>
    </submittedName>
</protein>
<sequence>MSTTVIFDFDGTLTVGSGPVDAYAGEVAALVGDQDIVAAVAAHLASFEAGESEFIDGYDVVRHVAHERGVSGATLTSAYERSRERLATESVPITAPDGLAEFLEDLLTVADVVLATNAPATRLPEALEMLGVSGVLTSHHTSVGKPDGLSSIVADAMKHGRVLSVGDVYANDLEPAAARGASTALVGPTWRTFSGQVTMAARTLPELYLPIKTWAGILPPAPPVPTGTGPTHERHH</sequence>
<evidence type="ECO:0000313" key="2">
    <source>
        <dbReference type="Proteomes" id="UP000547973"/>
    </source>
</evidence>
<dbReference type="InterPro" id="IPR036412">
    <property type="entry name" value="HAD-like_sf"/>
</dbReference>
<dbReference type="OrthoDB" id="3851389at2"/>
<dbReference type="Gene3D" id="3.40.50.1000">
    <property type="entry name" value="HAD superfamily/HAD-like"/>
    <property type="match status" value="1"/>
</dbReference>
<organism evidence="1 2">
    <name type="scientific">Demequina lutea</name>
    <dbReference type="NCBI Taxonomy" id="431489"/>
    <lineage>
        <taxon>Bacteria</taxon>
        <taxon>Bacillati</taxon>
        <taxon>Actinomycetota</taxon>
        <taxon>Actinomycetes</taxon>
        <taxon>Micrococcales</taxon>
        <taxon>Demequinaceae</taxon>
        <taxon>Demequina</taxon>
    </lineage>
</organism>
<evidence type="ECO:0000313" key="1">
    <source>
        <dbReference type="EMBL" id="NYI41073.1"/>
    </source>
</evidence>
<dbReference type="AlphaFoldDB" id="A0A7Y9ZAM9"/>
<comment type="caution">
    <text evidence="1">The sequence shown here is derived from an EMBL/GenBank/DDBJ whole genome shotgun (WGS) entry which is preliminary data.</text>
</comment>
<gene>
    <name evidence="1" type="ORF">BKA03_001192</name>
</gene>
<reference evidence="1 2" key="1">
    <citation type="submission" date="2020-07" db="EMBL/GenBank/DDBJ databases">
        <title>Sequencing the genomes of 1000 actinobacteria strains.</title>
        <authorList>
            <person name="Klenk H.-P."/>
        </authorList>
    </citation>
    <scope>NUCLEOTIDE SEQUENCE [LARGE SCALE GENOMIC DNA]</scope>
    <source>
        <strain evidence="1 2">DSM 19970</strain>
    </source>
</reference>
<accession>A0A7Y9ZAM9</accession>
<dbReference type="Proteomes" id="UP000547973">
    <property type="component" value="Unassembled WGS sequence"/>
</dbReference>
<dbReference type="SUPFAM" id="SSF56784">
    <property type="entry name" value="HAD-like"/>
    <property type="match status" value="1"/>
</dbReference>